<accession>A0A2V3WG75</accession>
<keyword evidence="7" id="KW-1185">Reference proteome</keyword>
<dbReference type="InterPro" id="IPR000160">
    <property type="entry name" value="GGDEF_dom"/>
</dbReference>
<dbReference type="PROSITE" id="PS50894">
    <property type="entry name" value="HPT"/>
    <property type="match status" value="1"/>
</dbReference>
<dbReference type="GO" id="GO:0000160">
    <property type="term" value="P:phosphorelay signal transduction system"/>
    <property type="evidence" value="ECO:0007669"/>
    <property type="project" value="InterPro"/>
</dbReference>
<dbReference type="SMART" id="SM00267">
    <property type="entry name" value="GGDEF"/>
    <property type="match status" value="1"/>
</dbReference>
<evidence type="ECO:0000259" key="3">
    <source>
        <dbReference type="PROSITE" id="PS50110"/>
    </source>
</evidence>
<evidence type="ECO:0000259" key="5">
    <source>
        <dbReference type="PROSITE" id="PS50894"/>
    </source>
</evidence>
<dbReference type="Gene3D" id="1.20.120.160">
    <property type="entry name" value="HPT domain"/>
    <property type="match status" value="1"/>
</dbReference>
<evidence type="ECO:0000313" key="6">
    <source>
        <dbReference type="EMBL" id="PXW92729.1"/>
    </source>
</evidence>
<dbReference type="SUPFAM" id="SSF52172">
    <property type="entry name" value="CheY-like"/>
    <property type="match status" value="2"/>
</dbReference>
<feature type="domain" description="Response regulatory" evidence="3">
    <location>
        <begin position="432"/>
        <end position="548"/>
    </location>
</feature>
<dbReference type="RefSeq" id="WP_170114315.1">
    <property type="nucleotide sequence ID" value="NZ_QJJR01000002.1"/>
</dbReference>
<proteinExistence type="predicted"/>
<dbReference type="PROSITE" id="PS50887">
    <property type="entry name" value="GGDEF"/>
    <property type="match status" value="1"/>
</dbReference>
<dbReference type="Proteomes" id="UP000247922">
    <property type="component" value="Unassembled WGS sequence"/>
</dbReference>
<dbReference type="SUPFAM" id="SSF47226">
    <property type="entry name" value="Histidine-containing phosphotransfer domain, HPT domain"/>
    <property type="match status" value="1"/>
</dbReference>
<comment type="caution">
    <text evidence="6">The sequence shown here is derived from an EMBL/GenBank/DDBJ whole genome shotgun (WGS) entry which is preliminary data.</text>
</comment>
<evidence type="ECO:0000256" key="2">
    <source>
        <dbReference type="PROSITE-ProRule" id="PRU00169"/>
    </source>
</evidence>
<dbReference type="AlphaFoldDB" id="A0A2V3WG75"/>
<dbReference type="InterPro" id="IPR001789">
    <property type="entry name" value="Sig_transdc_resp-reg_receiver"/>
</dbReference>
<evidence type="ECO:0000256" key="1">
    <source>
        <dbReference type="PROSITE-ProRule" id="PRU00110"/>
    </source>
</evidence>
<dbReference type="SMART" id="SM00448">
    <property type="entry name" value="REC"/>
    <property type="match status" value="2"/>
</dbReference>
<dbReference type="CDD" id="cd01949">
    <property type="entry name" value="GGDEF"/>
    <property type="match status" value="1"/>
</dbReference>
<dbReference type="InterPro" id="IPR011006">
    <property type="entry name" value="CheY-like_superfamily"/>
</dbReference>
<dbReference type="InterPro" id="IPR050469">
    <property type="entry name" value="Diguanylate_Cyclase"/>
</dbReference>
<dbReference type="InterPro" id="IPR043128">
    <property type="entry name" value="Rev_trsase/Diguanyl_cyclase"/>
</dbReference>
<dbReference type="PROSITE" id="PS50110">
    <property type="entry name" value="RESPONSE_REGULATORY"/>
    <property type="match status" value="2"/>
</dbReference>
<dbReference type="EMBL" id="QJJR01000002">
    <property type="protein sequence ID" value="PXW92729.1"/>
    <property type="molecule type" value="Genomic_DNA"/>
</dbReference>
<dbReference type="InterPro" id="IPR036641">
    <property type="entry name" value="HPT_dom_sf"/>
</dbReference>
<dbReference type="NCBIfam" id="TIGR00254">
    <property type="entry name" value="GGDEF"/>
    <property type="match status" value="1"/>
</dbReference>
<dbReference type="PANTHER" id="PTHR45138:SF9">
    <property type="entry name" value="DIGUANYLATE CYCLASE DGCM-RELATED"/>
    <property type="match status" value="1"/>
</dbReference>
<evidence type="ECO:0000313" key="7">
    <source>
        <dbReference type="Proteomes" id="UP000247922"/>
    </source>
</evidence>
<organism evidence="6 7">
    <name type="scientific">Streptohalobacillus salinus</name>
    <dbReference type="NCBI Taxonomy" id="621096"/>
    <lineage>
        <taxon>Bacteria</taxon>
        <taxon>Bacillati</taxon>
        <taxon>Bacillota</taxon>
        <taxon>Bacilli</taxon>
        <taxon>Bacillales</taxon>
        <taxon>Bacillaceae</taxon>
        <taxon>Streptohalobacillus</taxon>
    </lineage>
</organism>
<sequence>MDKEKLQALITKSQRQFLVEKNDEINHISRRILSFAYQENDEDFDVLYQFYHRVKGTAGTLELADISRIAAELEALFQDHHQAMNDRDDLLAQLFKETGKLFNRIEMELNRFLLMERAPLDSEKTIDRKHANLGKVLVVDDDISMLSYLEELLKNQGFEVFITDNSKEAIEHLQSVPIDLAIMDLLIADTSGFDIHQHMLDLNIDVPVIFLTGLNSKDLKYKALRSGADYFYQKPVDPEELLARVNGVIKNKQTNDSLNHKDELTGALTRKYFVKRFEDEKQQFLKTNQSFAVAFLDLDKFKQINDRYGHMFGDEILVGFVEVVKGELSDNGQVFRFGGDEFLILIPNSNGEAAKLMINNIRSALEQKSFTLPGKADDVTISFSSGIAVFNQQDMTKTTLLEEADKALYVAKENGKNQTVLQEDTQSITEKRILVVDDELLLANIIKTRLGYLGYQVDYAKDGQEALVKLAENPYDLMLLDIMLPKVTGIEVLKKLKTVSVRVNLKIIMISGKRSESAMLESLRLGADDFLEKPFSLDVLEHKIKKILTT</sequence>
<dbReference type="CDD" id="cd00156">
    <property type="entry name" value="REC"/>
    <property type="match status" value="1"/>
</dbReference>
<dbReference type="PANTHER" id="PTHR45138">
    <property type="entry name" value="REGULATORY COMPONENTS OF SENSORY TRANSDUCTION SYSTEM"/>
    <property type="match status" value="1"/>
</dbReference>
<gene>
    <name evidence="6" type="ORF">DES38_102313</name>
</gene>
<feature type="modified residue" description="Phosphohistidine" evidence="1">
    <location>
        <position position="52"/>
    </location>
</feature>
<dbReference type="Pfam" id="PF01627">
    <property type="entry name" value="Hpt"/>
    <property type="match status" value="1"/>
</dbReference>
<evidence type="ECO:0000259" key="4">
    <source>
        <dbReference type="PROSITE" id="PS50887"/>
    </source>
</evidence>
<dbReference type="FunFam" id="3.30.70.270:FF:000001">
    <property type="entry name" value="Diguanylate cyclase domain protein"/>
    <property type="match status" value="1"/>
</dbReference>
<dbReference type="GO" id="GO:0052621">
    <property type="term" value="F:diguanylate cyclase activity"/>
    <property type="evidence" value="ECO:0007669"/>
    <property type="project" value="TreeGrafter"/>
</dbReference>
<protein>
    <submittedName>
        <fullName evidence="6">Diguanylate cyclase (GGDEF)-like protein</fullName>
    </submittedName>
</protein>
<keyword evidence="2" id="KW-0597">Phosphoprotein</keyword>
<feature type="domain" description="HPt" evidence="5">
    <location>
        <begin position="6"/>
        <end position="108"/>
    </location>
</feature>
<dbReference type="Pfam" id="PF00990">
    <property type="entry name" value="GGDEF"/>
    <property type="match status" value="1"/>
</dbReference>
<dbReference type="SUPFAM" id="SSF55073">
    <property type="entry name" value="Nucleotide cyclase"/>
    <property type="match status" value="1"/>
</dbReference>
<dbReference type="InterPro" id="IPR029787">
    <property type="entry name" value="Nucleotide_cyclase"/>
</dbReference>
<dbReference type="Pfam" id="PF00072">
    <property type="entry name" value="Response_reg"/>
    <property type="match status" value="2"/>
</dbReference>
<reference evidence="6 7" key="1">
    <citation type="submission" date="2018-05" db="EMBL/GenBank/DDBJ databases">
        <title>Genomic Encyclopedia of Type Strains, Phase IV (KMG-IV): sequencing the most valuable type-strain genomes for metagenomic binning, comparative biology and taxonomic classification.</title>
        <authorList>
            <person name="Goeker M."/>
        </authorList>
    </citation>
    <scope>NUCLEOTIDE SEQUENCE [LARGE SCALE GENOMIC DNA]</scope>
    <source>
        <strain evidence="6 7">DSM 22440</strain>
    </source>
</reference>
<dbReference type="Gene3D" id="3.30.70.270">
    <property type="match status" value="1"/>
</dbReference>
<dbReference type="InterPro" id="IPR008207">
    <property type="entry name" value="Sig_transdc_His_kin_Hpt_dom"/>
</dbReference>
<feature type="modified residue" description="4-aspartylphosphate" evidence="2">
    <location>
        <position position="481"/>
    </location>
</feature>
<dbReference type="Gene3D" id="3.40.50.2300">
    <property type="match status" value="2"/>
</dbReference>
<name>A0A2V3WG75_9BACI</name>
<feature type="domain" description="Response regulatory" evidence="3">
    <location>
        <begin position="135"/>
        <end position="249"/>
    </location>
</feature>
<feature type="modified residue" description="4-aspartylphosphate" evidence="2">
    <location>
        <position position="184"/>
    </location>
</feature>
<dbReference type="CDD" id="cd17574">
    <property type="entry name" value="REC_OmpR"/>
    <property type="match status" value="1"/>
</dbReference>
<feature type="domain" description="GGDEF" evidence="4">
    <location>
        <begin position="289"/>
        <end position="424"/>
    </location>
</feature>